<dbReference type="AlphaFoldDB" id="A0A3P8TXS8"/>
<dbReference type="Proteomes" id="UP000265080">
    <property type="component" value="Chromosome 17"/>
</dbReference>
<evidence type="ECO:0000313" key="9">
    <source>
        <dbReference type="Proteomes" id="UP000265080"/>
    </source>
</evidence>
<keyword evidence="9" id="KW-1185">Reference proteome</keyword>
<dbReference type="PANTHER" id="PTHR16024:SF19">
    <property type="entry name" value="XK-RELATED PROTEIN"/>
    <property type="match status" value="1"/>
</dbReference>
<keyword evidence="4 7" id="KW-0812">Transmembrane</keyword>
<proteinExistence type="inferred from homology"/>
<dbReference type="InterPro" id="IPR050895">
    <property type="entry name" value="XK-related_scramblase"/>
</dbReference>
<dbReference type="GO" id="GO:0070782">
    <property type="term" value="P:phosphatidylserine exposure on apoptotic cell surface"/>
    <property type="evidence" value="ECO:0007669"/>
    <property type="project" value="TreeGrafter"/>
</dbReference>
<evidence type="ECO:0000256" key="2">
    <source>
        <dbReference type="ARBA" id="ARBA00008789"/>
    </source>
</evidence>
<comment type="subcellular location">
    <subcellularLocation>
        <location evidence="1">Cell membrane</location>
        <topology evidence="1">Multi-pass membrane protein</topology>
    </subcellularLocation>
    <subcellularLocation>
        <location evidence="7">Membrane</location>
        <topology evidence="7">Multi-pass membrane protein</topology>
    </subcellularLocation>
</comment>
<comment type="similarity">
    <text evidence="2 7">Belongs to the XK family.</text>
</comment>
<evidence type="ECO:0000256" key="4">
    <source>
        <dbReference type="ARBA" id="ARBA00022692"/>
    </source>
</evidence>
<reference evidence="8" key="2">
    <citation type="submission" date="2025-08" db="UniProtKB">
        <authorList>
            <consortium name="Ensembl"/>
        </authorList>
    </citation>
    <scope>IDENTIFICATION</scope>
</reference>
<dbReference type="Pfam" id="PF09815">
    <property type="entry name" value="XK-related"/>
    <property type="match status" value="1"/>
</dbReference>
<evidence type="ECO:0000256" key="5">
    <source>
        <dbReference type="ARBA" id="ARBA00022989"/>
    </source>
</evidence>
<dbReference type="OMA" id="LWFWKMS"/>
<reference evidence="8 9" key="1">
    <citation type="submission" date="2018-03" db="EMBL/GenBank/DDBJ databases">
        <title>Finding Nemo's genes: A chromosome-scale reference assembly of the genome of the orange clownfish Amphiprion percula.</title>
        <authorList>
            <person name="Lehmann R."/>
        </authorList>
    </citation>
    <scope>NUCLEOTIDE SEQUENCE</scope>
</reference>
<feature type="transmembrane region" description="Helical" evidence="7">
    <location>
        <begin position="12"/>
        <end position="33"/>
    </location>
</feature>
<organism evidence="8 9">
    <name type="scientific">Amphiprion percula</name>
    <name type="common">Orange clownfish</name>
    <name type="synonym">Lutjanus percula</name>
    <dbReference type="NCBI Taxonomy" id="161767"/>
    <lineage>
        <taxon>Eukaryota</taxon>
        <taxon>Metazoa</taxon>
        <taxon>Chordata</taxon>
        <taxon>Craniata</taxon>
        <taxon>Vertebrata</taxon>
        <taxon>Euteleostomi</taxon>
        <taxon>Actinopterygii</taxon>
        <taxon>Neopterygii</taxon>
        <taxon>Teleostei</taxon>
        <taxon>Neoteleostei</taxon>
        <taxon>Acanthomorphata</taxon>
        <taxon>Ovalentaria</taxon>
        <taxon>Pomacentridae</taxon>
        <taxon>Amphiprion</taxon>
    </lineage>
</organism>
<dbReference type="GO" id="GO:0005886">
    <property type="term" value="C:plasma membrane"/>
    <property type="evidence" value="ECO:0007669"/>
    <property type="project" value="UniProtKB-SubCell"/>
</dbReference>
<keyword evidence="6 7" id="KW-0472">Membrane</keyword>
<evidence type="ECO:0000313" key="8">
    <source>
        <dbReference type="Ensembl" id="ENSAPEP00000029396.1"/>
    </source>
</evidence>
<evidence type="ECO:0000256" key="7">
    <source>
        <dbReference type="RuleBase" id="RU910716"/>
    </source>
</evidence>
<feature type="transmembrane region" description="Helical" evidence="7">
    <location>
        <begin position="225"/>
        <end position="242"/>
    </location>
</feature>
<sequence length="402" mass="46297">MSSFKYSRLDFLFTCVGLPVFLLDVGLDIWAAVSFYRAGAYWSLGVLVLLLLGSSVLVQVYSWFWYSYEDFRRESRVEARLSQNQLRLVHLLQLGIYLRHAGVLELSVLSCYMKDHNGFVVYLSHDLSMLKLIETFTESAPQLVLMLTIILQEGRLDAFTVLKAVGSASAIAFCVTTYHRSLRSFLPDKQKQRFGSSLVYFLWNLLLIASRLTAIALFASVLACFVFTHFICSWMVFFFFAWRSQTSFMDSAGGEWLYRATVGIIWYFDWFNVTEGRTRYRTLVYHSFMLLDISVLCGIWCWKMITDPPYAAVPPLNAAVTAAGVVLVYVLGLLLKMLYYKCCHPNPNKEELKGDDLEYQRALEEDVVDTRMFRMAAVQQEPSPPLPHCNKRMRKLAENFYS</sequence>
<evidence type="ECO:0000256" key="1">
    <source>
        <dbReference type="ARBA" id="ARBA00004651"/>
    </source>
</evidence>
<dbReference type="Ensembl" id="ENSAPET00000030186.1">
    <property type="protein sequence ID" value="ENSAPEP00000029396.1"/>
    <property type="gene ID" value="ENSAPEG00000020907.1"/>
</dbReference>
<dbReference type="PANTHER" id="PTHR16024">
    <property type="entry name" value="XK-RELATED PROTEIN"/>
    <property type="match status" value="1"/>
</dbReference>
<name>A0A3P8TXS8_AMPPE</name>
<dbReference type="InterPro" id="IPR018629">
    <property type="entry name" value="XK-rel"/>
</dbReference>
<feature type="transmembrane region" description="Helical" evidence="7">
    <location>
        <begin position="283"/>
        <end position="305"/>
    </location>
</feature>
<feature type="transmembrane region" description="Helical" evidence="7">
    <location>
        <begin position="317"/>
        <end position="339"/>
    </location>
</feature>
<evidence type="ECO:0000256" key="3">
    <source>
        <dbReference type="ARBA" id="ARBA00022475"/>
    </source>
</evidence>
<protein>
    <recommendedName>
        <fullName evidence="7">XK-related protein</fullName>
    </recommendedName>
</protein>
<reference evidence="8" key="3">
    <citation type="submission" date="2025-09" db="UniProtKB">
        <authorList>
            <consortium name="Ensembl"/>
        </authorList>
    </citation>
    <scope>IDENTIFICATION</scope>
</reference>
<evidence type="ECO:0000256" key="6">
    <source>
        <dbReference type="ARBA" id="ARBA00023136"/>
    </source>
</evidence>
<accession>A0A3P8TXS8</accession>
<feature type="transmembrane region" description="Helical" evidence="7">
    <location>
        <begin position="39"/>
        <end position="66"/>
    </location>
</feature>
<dbReference type="GeneTree" id="ENSGT01140000282565"/>
<keyword evidence="5 7" id="KW-1133">Transmembrane helix</keyword>
<dbReference type="GO" id="GO:0043652">
    <property type="term" value="P:engulfment of apoptotic cell"/>
    <property type="evidence" value="ECO:0007669"/>
    <property type="project" value="TreeGrafter"/>
</dbReference>
<feature type="transmembrane region" description="Helical" evidence="7">
    <location>
        <begin position="198"/>
        <end position="219"/>
    </location>
</feature>
<dbReference type="GO" id="GO:1902742">
    <property type="term" value="P:apoptotic process involved in development"/>
    <property type="evidence" value="ECO:0007669"/>
    <property type="project" value="TreeGrafter"/>
</dbReference>
<keyword evidence="3" id="KW-1003">Cell membrane</keyword>